<dbReference type="GO" id="GO:0046872">
    <property type="term" value="F:metal ion binding"/>
    <property type="evidence" value="ECO:0007669"/>
    <property type="project" value="UniProtKB-KW"/>
</dbReference>
<feature type="domain" description="PPM-type phosphatase" evidence="11">
    <location>
        <begin position="276"/>
        <end position="609"/>
    </location>
</feature>
<dbReference type="InterPro" id="IPR000253">
    <property type="entry name" value="FHA_dom"/>
</dbReference>
<dbReference type="SUPFAM" id="SSF49879">
    <property type="entry name" value="SMAD/FHA domain"/>
    <property type="match status" value="1"/>
</dbReference>
<reference evidence="12 13" key="1">
    <citation type="journal article" date="2022" name="Nat. Genet.">
        <title>Improved pea reference genome and pan-genome highlight genomic features and evolutionary characteristics.</title>
        <authorList>
            <person name="Yang T."/>
            <person name="Liu R."/>
            <person name="Luo Y."/>
            <person name="Hu S."/>
            <person name="Wang D."/>
            <person name="Wang C."/>
            <person name="Pandey M.K."/>
            <person name="Ge S."/>
            <person name="Xu Q."/>
            <person name="Li N."/>
            <person name="Li G."/>
            <person name="Huang Y."/>
            <person name="Saxena R.K."/>
            <person name="Ji Y."/>
            <person name="Li M."/>
            <person name="Yan X."/>
            <person name="He Y."/>
            <person name="Liu Y."/>
            <person name="Wang X."/>
            <person name="Xiang C."/>
            <person name="Varshney R.K."/>
            <person name="Ding H."/>
            <person name="Gao S."/>
            <person name="Zong X."/>
        </authorList>
    </citation>
    <scope>NUCLEOTIDE SEQUENCE [LARGE SCALE GENOMIC DNA]</scope>
    <source>
        <strain evidence="12 13">cv. Zhongwan 6</strain>
    </source>
</reference>
<proteinExistence type="predicted"/>
<dbReference type="Pfam" id="PF00498">
    <property type="entry name" value="FHA"/>
    <property type="match status" value="1"/>
</dbReference>
<gene>
    <name evidence="12" type="ORF">KIW84_046449</name>
</gene>
<dbReference type="SMART" id="SM00240">
    <property type="entry name" value="FHA"/>
    <property type="match status" value="1"/>
</dbReference>
<dbReference type="EMBL" id="JAMSHJ010000004">
    <property type="protein sequence ID" value="KAI5423503.1"/>
    <property type="molecule type" value="Genomic_DNA"/>
</dbReference>
<keyword evidence="4" id="KW-0479">Metal-binding</keyword>
<evidence type="ECO:0000256" key="3">
    <source>
        <dbReference type="ARBA" id="ARBA00013081"/>
    </source>
</evidence>
<comment type="cofactor">
    <cofactor evidence="1">
        <name>Mn(2+)</name>
        <dbReference type="ChEBI" id="CHEBI:29035"/>
    </cofactor>
</comment>
<dbReference type="Pfam" id="PF00481">
    <property type="entry name" value="PP2C"/>
    <property type="match status" value="2"/>
</dbReference>
<dbReference type="InterPro" id="IPR000222">
    <property type="entry name" value="PP2C_BS"/>
</dbReference>
<sequence length="621" mass="70109">MEHTIVTVLLLLMLLLIFIFLFFLFKPWRFFFSSRFRSSIQQGSVGELDRPLVVDDDANASLNNELPRDYDLEGACYPNEVNFRSPRTHGQGLVHKQRLHNFSIPPNFHQGVAGGANDTLIVDVISDHSEPLVVADVSQIFKLPPPPLLAQIPPKQSYQNDRLQDFVQKDITEQKVQEAASLWRVSPSDLLIKDSEVSGKHALINWNLDNLKWELVDMGSLNGTLLNSKSINHPDTGSRHWGDPMNLANGDVITLGTTSKIIVHITSQNHHHIPFGVGMTSDPMSLRRGGKKLPMEDVCYYHWPLPGLDQFGIFGICDGHGGDGAAKAASKLFPEVIASILSDSLKRERVFSLHDASDILRDAFSQTEARINNFYEGCTATLLLVWADCDDNFYAQCANVGDSACIMRQCDYWAIGNNSLVMMVDASFSFFLYLRFRWFWEFFKVGIAEKIGELSLGQNFQVAVDSNQHVNGQQIQMTEDHKISNYSERRRIEESGEPLKDGETRLYGINLARMLGDKFLKQQDSRFSSQPYISEAVHIHQASKAFAVLASDGLWDVISMKKTIQLVLQMRERYNTEGDNTAEKIASLLLNEARTLKTKDNTSIIFLDFDTFNRFSCKVES</sequence>
<accession>A0A9D5AVK2</accession>
<evidence type="ECO:0000313" key="13">
    <source>
        <dbReference type="Proteomes" id="UP001058974"/>
    </source>
</evidence>
<organism evidence="12 13">
    <name type="scientific">Pisum sativum</name>
    <name type="common">Garden pea</name>
    <name type="synonym">Lathyrus oleraceus</name>
    <dbReference type="NCBI Taxonomy" id="3888"/>
    <lineage>
        <taxon>Eukaryota</taxon>
        <taxon>Viridiplantae</taxon>
        <taxon>Streptophyta</taxon>
        <taxon>Embryophyta</taxon>
        <taxon>Tracheophyta</taxon>
        <taxon>Spermatophyta</taxon>
        <taxon>Magnoliopsida</taxon>
        <taxon>eudicotyledons</taxon>
        <taxon>Gunneridae</taxon>
        <taxon>Pentapetalae</taxon>
        <taxon>rosids</taxon>
        <taxon>fabids</taxon>
        <taxon>Fabales</taxon>
        <taxon>Fabaceae</taxon>
        <taxon>Papilionoideae</taxon>
        <taxon>50 kb inversion clade</taxon>
        <taxon>NPAAA clade</taxon>
        <taxon>Hologalegina</taxon>
        <taxon>IRL clade</taxon>
        <taxon>Fabeae</taxon>
        <taxon>Lathyrus</taxon>
    </lineage>
</organism>
<evidence type="ECO:0000256" key="7">
    <source>
        <dbReference type="ARBA" id="ARBA00022912"/>
    </source>
</evidence>
<dbReference type="PROSITE" id="PS01032">
    <property type="entry name" value="PPM_1"/>
    <property type="match status" value="1"/>
</dbReference>
<dbReference type="GO" id="GO:0004722">
    <property type="term" value="F:protein serine/threonine phosphatase activity"/>
    <property type="evidence" value="ECO:0007669"/>
    <property type="project" value="UniProtKB-EC"/>
</dbReference>
<dbReference type="PANTHER" id="PTHR13832:SF643">
    <property type="entry name" value="PROTEIN PHOSPHATASE 2C-RELATED"/>
    <property type="match status" value="1"/>
</dbReference>
<dbReference type="Proteomes" id="UP001058974">
    <property type="component" value="Chromosome 4"/>
</dbReference>
<dbReference type="SMART" id="SM00332">
    <property type="entry name" value="PP2Cc"/>
    <property type="match status" value="1"/>
</dbReference>
<keyword evidence="9" id="KW-0812">Transmembrane</keyword>
<feature type="domain" description="FHA" evidence="10">
    <location>
        <begin position="180"/>
        <end position="231"/>
    </location>
</feature>
<dbReference type="Gramene" id="Psat04G0644900-T1">
    <property type="protein sequence ID" value="KAI5423503.1"/>
    <property type="gene ID" value="KIW84_046449"/>
</dbReference>
<evidence type="ECO:0000256" key="9">
    <source>
        <dbReference type="SAM" id="Phobius"/>
    </source>
</evidence>
<evidence type="ECO:0000256" key="1">
    <source>
        <dbReference type="ARBA" id="ARBA00001936"/>
    </source>
</evidence>
<keyword evidence="9" id="KW-0472">Membrane</keyword>
<evidence type="ECO:0000256" key="2">
    <source>
        <dbReference type="ARBA" id="ARBA00001946"/>
    </source>
</evidence>
<evidence type="ECO:0000256" key="5">
    <source>
        <dbReference type="ARBA" id="ARBA00022801"/>
    </source>
</evidence>
<dbReference type="AlphaFoldDB" id="A0A9D5AVK2"/>
<comment type="caution">
    <text evidence="12">The sequence shown here is derived from an EMBL/GenBank/DDBJ whole genome shotgun (WGS) entry which is preliminary data.</text>
</comment>
<evidence type="ECO:0000256" key="6">
    <source>
        <dbReference type="ARBA" id="ARBA00022842"/>
    </source>
</evidence>
<dbReference type="InterPro" id="IPR001932">
    <property type="entry name" value="PPM-type_phosphatase-like_dom"/>
</dbReference>
<evidence type="ECO:0000259" key="10">
    <source>
        <dbReference type="PROSITE" id="PS50006"/>
    </source>
</evidence>
<dbReference type="PROSITE" id="PS51746">
    <property type="entry name" value="PPM_2"/>
    <property type="match status" value="1"/>
</dbReference>
<dbReference type="SUPFAM" id="SSF81606">
    <property type="entry name" value="PP2C-like"/>
    <property type="match status" value="1"/>
</dbReference>
<feature type="transmembrane region" description="Helical" evidence="9">
    <location>
        <begin position="6"/>
        <end position="25"/>
    </location>
</feature>
<keyword evidence="5" id="KW-0378">Hydrolase</keyword>
<name>A0A9D5AVK2_PEA</name>
<evidence type="ECO:0000256" key="8">
    <source>
        <dbReference type="ARBA" id="ARBA00023211"/>
    </source>
</evidence>
<dbReference type="Gene3D" id="2.60.200.20">
    <property type="match status" value="1"/>
</dbReference>
<protein>
    <recommendedName>
        <fullName evidence="3">protein-serine/threonine phosphatase</fullName>
        <ecNumber evidence="3">3.1.3.16</ecNumber>
    </recommendedName>
</protein>
<evidence type="ECO:0000313" key="12">
    <source>
        <dbReference type="EMBL" id="KAI5423503.1"/>
    </source>
</evidence>
<dbReference type="InterPro" id="IPR015655">
    <property type="entry name" value="PP2C"/>
</dbReference>
<dbReference type="InterPro" id="IPR008984">
    <property type="entry name" value="SMAD_FHA_dom_sf"/>
</dbReference>
<dbReference type="CDD" id="cd00143">
    <property type="entry name" value="PP2Cc"/>
    <property type="match status" value="1"/>
</dbReference>
<keyword evidence="7" id="KW-0904">Protein phosphatase</keyword>
<evidence type="ECO:0000256" key="4">
    <source>
        <dbReference type="ARBA" id="ARBA00022723"/>
    </source>
</evidence>
<comment type="cofactor">
    <cofactor evidence="2">
        <name>Mg(2+)</name>
        <dbReference type="ChEBI" id="CHEBI:18420"/>
    </cofactor>
</comment>
<dbReference type="PANTHER" id="PTHR13832">
    <property type="entry name" value="PROTEIN PHOSPHATASE 2C"/>
    <property type="match status" value="1"/>
</dbReference>
<keyword evidence="13" id="KW-1185">Reference proteome</keyword>
<keyword evidence="9" id="KW-1133">Transmembrane helix</keyword>
<dbReference type="EC" id="3.1.3.16" evidence="3"/>
<keyword evidence="6" id="KW-0460">Magnesium</keyword>
<evidence type="ECO:0000259" key="11">
    <source>
        <dbReference type="PROSITE" id="PS51746"/>
    </source>
</evidence>
<dbReference type="Gene3D" id="3.60.40.10">
    <property type="entry name" value="PPM-type phosphatase domain"/>
    <property type="match status" value="1"/>
</dbReference>
<dbReference type="PROSITE" id="PS50006">
    <property type="entry name" value="FHA_DOMAIN"/>
    <property type="match status" value="1"/>
</dbReference>
<keyword evidence="8" id="KW-0464">Manganese</keyword>
<dbReference type="InterPro" id="IPR036457">
    <property type="entry name" value="PPM-type-like_dom_sf"/>
</dbReference>